<dbReference type="STRING" id="1776.BHQ18_12220"/>
<feature type="transmembrane region" description="Helical" evidence="2">
    <location>
        <begin position="50"/>
        <end position="71"/>
    </location>
</feature>
<feature type="transmembrane region" description="Helical" evidence="2">
    <location>
        <begin position="387"/>
        <end position="407"/>
    </location>
</feature>
<keyword evidence="2" id="KW-0472">Membrane</keyword>
<feature type="transmembrane region" description="Helical" evidence="2">
    <location>
        <begin position="92"/>
        <end position="113"/>
    </location>
</feature>
<dbReference type="OrthoDB" id="8229713at2"/>
<dbReference type="RefSeq" id="WP_069413860.1">
    <property type="nucleotide sequence ID" value="NZ_JACKUL010000029.1"/>
</dbReference>
<feature type="transmembrane region" description="Helical" evidence="2">
    <location>
        <begin position="175"/>
        <end position="199"/>
    </location>
</feature>
<protein>
    <submittedName>
        <fullName evidence="3">Uncharacterized protein</fullName>
    </submittedName>
</protein>
<dbReference type="AlphaFoldDB" id="A0A1E3RJZ4"/>
<evidence type="ECO:0000313" key="4">
    <source>
        <dbReference type="Proteomes" id="UP000094053"/>
    </source>
</evidence>
<reference evidence="4" key="1">
    <citation type="submission" date="2016-09" db="EMBL/GenBank/DDBJ databases">
        <authorList>
            <person name="Greninger A.L."/>
            <person name="Jerome K.R."/>
            <person name="Mcnair B."/>
            <person name="Wallis C."/>
            <person name="Fang F."/>
        </authorList>
    </citation>
    <scope>NUCLEOTIDE SEQUENCE [LARGE SCALE GENOMIC DNA]</scope>
    <source>
        <strain evidence="4">M6</strain>
    </source>
</reference>
<evidence type="ECO:0000256" key="1">
    <source>
        <dbReference type="SAM" id="MobiDB-lite"/>
    </source>
</evidence>
<dbReference type="EMBL" id="MIHA01000007">
    <property type="protein sequence ID" value="ODQ90191.1"/>
    <property type="molecule type" value="Genomic_DNA"/>
</dbReference>
<feature type="transmembrane region" description="Helical" evidence="2">
    <location>
        <begin position="253"/>
        <end position="272"/>
    </location>
</feature>
<feature type="transmembrane region" description="Helical" evidence="2">
    <location>
        <begin position="220"/>
        <end position="241"/>
    </location>
</feature>
<feature type="region of interest" description="Disordered" evidence="1">
    <location>
        <begin position="431"/>
        <end position="450"/>
    </location>
</feature>
<evidence type="ECO:0000313" key="3">
    <source>
        <dbReference type="EMBL" id="ODQ90191.1"/>
    </source>
</evidence>
<organism evidence="3 4">
    <name type="scientific">Mycolicibacterium flavescens</name>
    <name type="common">Mycobacterium flavescens</name>
    <dbReference type="NCBI Taxonomy" id="1776"/>
    <lineage>
        <taxon>Bacteria</taxon>
        <taxon>Bacillati</taxon>
        <taxon>Actinomycetota</taxon>
        <taxon>Actinomycetes</taxon>
        <taxon>Mycobacteriales</taxon>
        <taxon>Mycobacteriaceae</taxon>
        <taxon>Mycolicibacterium</taxon>
    </lineage>
</organism>
<feature type="transmembrane region" description="Helical" evidence="2">
    <location>
        <begin position="459"/>
        <end position="477"/>
    </location>
</feature>
<accession>A0A1E3RJZ4</accession>
<dbReference type="Proteomes" id="UP000094053">
    <property type="component" value="Unassembled WGS sequence"/>
</dbReference>
<feature type="transmembrane region" description="Helical" evidence="2">
    <location>
        <begin position="119"/>
        <end position="139"/>
    </location>
</feature>
<evidence type="ECO:0000256" key="2">
    <source>
        <dbReference type="SAM" id="Phobius"/>
    </source>
</evidence>
<feature type="transmembrane region" description="Helical" evidence="2">
    <location>
        <begin position="362"/>
        <end position="381"/>
    </location>
</feature>
<proteinExistence type="predicted"/>
<name>A0A1E3RJZ4_MYCFV</name>
<comment type="caution">
    <text evidence="3">The sequence shown here is derived from an EMBL/GenBank/DDBJ whole genome shotgun (WGS) entry which is preliminary data.</text>
</comment>
<keyword evidence="2" id="KW-1133">Transmembrane helix</keyword>
<keyword evidence="2" id="KW-0812">Transmembrane</keyword>
<gene>
    <name evidence="3" type="ORF">BHQ18_12220</name>
</gene>
<feature type="transmembrane region" description="Helical" evidence="2">
    <location>
        <begin position="329"/>
        <end position="350"/>
    </location>
</feature>
<feature type="transmembrane region" description="Helical" evidence="2">
    <location>
        <begin position="284"/>
        <end position="309"/>
    </location>
</feature>
<feature type="transmembrane region" description="Helical" evidence="2">
    <location>
        <begin position="611"/>
        <end position="632"/>
    </location>
</feature>
<sequence length="658" mass="67878">MGGLDGEALMPSMSLARSRAVSGALDQVFSSIGNGVIIFAVAVVSSPQDFGHIAILMTALVAVVGCLRGALGTPLLLKADQSRDRIRSEGSYALASALVVGPLLAVAIVAFGADLGAAAVYLGVASPFVLAQDVLRYVAIAEGRPYVAAVWDGVWCAGSIALLILTWVHPEFATISVLLAGWGLFAVIACIGLLAKLSIAPRLTGSIAWLKAGLRHRIRYGVDAGLEQVTVFVVLALIAALTTTTIAAALRGATALLAPIGLFGNAIQLVVIPESTRRSAQPVVVWRVMMRIAIVSALVLSVSGAILVMLPSRIGFLLLGETWDISRQILPVTVLEYVATCFAVALAIYLRTFNRSADALSLRIAMTVAAISGAITTAVIFHNAVGVACGLAIGGVLVAGVAFALLAPSRSRTRAASVDIAAIAVPVNGQEPRVEPMGGGHAESTATGSESQLGARWPVVLASLAAALVVAGLFTAAQPRGYSATAIWTVDVPGTPTSMGADRDQRARAYLDLFAREDLAQNVIDWLGLAESPPELVERVTANADGHALLVTVSVEDDAHRAANIANAYGAVFDDFAAGAAAAGTGPNPAPLVTVVRAARADDAANDGPSIWEPAAIGLAAALAVGVILARITDRRDRLRRRGVSGVRRSGAADIRIR</sequence>
<feature type="transmembrane region" description="Helical" evidence="2">
    <location>
        <begin position="20"/>
        <end position="44"/>
    </location>
</feature>
<keyword evidence="4" id="KW-1185">Reference proteome</keyword>
<feature type="transmembrane region" description="Helical" evidence="2">
    <location>
        <begin position="146"/>
        <end position="169"/>
    </location>
</feature>